<dbReference type="Proteomes" id="UP000595792">
    <property type="component" value="Chromosome"/>
</dbReference>
<reference evidence="1 2" key="1">
    <citation type="submission" date="2020-11" db="EMBL/GenBank/DDBJ databases">
        <title>Closed and high quality bacterial genomes of the OMM12 community.</title>
        <authorList>
            <person name="Marbouty M."/>
            <person name="Lamy-Besnier Q."/>
            <person name="Debarbieux L."/>
            <person name="Koszul R."/>
        </authorList>
    </citation>
    <scope>NUCLEOTIDE SEQUENCE [LARGE SCALE GENOMIC DNA]</scope>
    <source>
        <strain evidence="1 2">YL31</strain>
    </source>
</reference>
<dbReference type="GO" id="GO:0006310">
    <property type="term" value="P:DNA recombination"/>
    <property type="evidence" value="ECO:0007669"/>
    <property type="project" value="InterPro"/>
</dbReference>
<evidence type="ECO:0000313" key="1">
    <source>
        <dbReference type="EMBL" id="QQR06868.1"/>
    </source>
</evidence>
<dbReference type="KEGG" id="fpla:A4U99_04870"/>
<dbReference type="InterPro" id="IPR008822">
    <property type="entry name" value="Endonuclease_RusA-like"/>
</dbReference>
<evidence type="ECO:0000313" key="2">
    <source>
        <dbReference type="Proteomes" id="UP000595792"/>
    </source>
</evidence>
<dbReference type="InterPro" id="IPR036614">
    <property type="entry name" value="RusA-like_sf"/>
</dbReference>
<sequence length="151" mass="17149">MRIEFFMPMKPPTVTHQEKKWRVVKGKPVPYEPPEVRAARSKLTAHLAGHRPMEPLAGAVRLVVKWCFPRGQHEDGEYRVTRPDTDNLQKLLKDCMTAVGFWRDDAQVSSEIVEKFWAEVPGIYVCMEQINAMANCQAITNLGVLNDGKGD</sequence>
<accession>A0AAX1KM64</accession>
<dbReference type="Pfam" id="PF05866">
    <property type="entry name" value="RusA"/>
    <property type="match status" value="1"/>
</dbReference>
<organism evidence="1 2">
    <name type="scientific">Flavonifractor plautii</name>
    <name type="common">Fusobacterium plautii</name>
    <dbReference type="NCBI Taxonomy" id="292800"/>
    <lineage>
        <taxon>Bacteria</taxon>
        <taxon>Bacillati</taxon>
        <taxon>Bacillota</taxon>
        <taxon>Clostridia</taxon>
        <taxon>Eubacteriales</taxon>
        <taxon>Oscillospiraceae</taxon>
        <taxon>Flavonifractor</taxon>
    </lineage>
</organism>
<protein>
    <submittedName>
        <fullName evidence="1">RusA family crossover junction endodeoxyribonuclease</fullName>
    </submittedName>
</protein>
<dbReference type="Gene3D" id="3.30.1330.70">
    <property type="entry name" value="Holliday junction resolvase RusA"/>
    <property type="match status" value="1"/>
</dbReference>
<dbReference type="GO" id="GO:0006281">
    <property type="term" value="P:DNA repair"/>
    <property type="evidence" value="ECO:0007669"/>
    <property type="project" value="InterPro"/>
</dbReference>
<dbReference type="EMBL" id="CP065315">
    <property type="protein sequence ID" value="QQR06868.1"/>
    <property type="molecule type" value="Genomic_DNA"/>
</dbReference>
<dbReference type="SUPFAM" id="SSF103084">
    <property type="entry name" value="Holliday junction resolvase RusA"/>
    <property type="match status" value="1"/>
</dbReference>
<dbReference type="AlphaFoldDB" id="A0AAX1KM64"/>
<proteinExistence type="predicted"/>
<name>A0AAX1KM64_FLAPL</name>
<gene>
    <name evidence="1" type="ORF">I5Q84_05120</name>
</gene>
<dbReference type="GO" id="GO:0000287">
    <property type="term" value="F:magnesium ion binding"/>
    <property type="evidence" value="ECO:0007669"/>
    <property type="project" value="InterPro"/>
</dbReference>